<accession>A0A151IT99</accession>
<feature type="non-terminal residue" evidence="2">
    <location>
        <position position="1"/>
    </location>
</feature>
<evidence type="ECO:0000313" key="3">
    <source>
        <dbReference type="Proteomes" id="UP000078492"/>
    </source>
</evidence>
<name>A0A151IT99_9HYME</name>
<sequence>EAEEKGWFRRKLFFKNITCNDLLDFPEMTETDMKIFFTGSYQLSQAVSYLVEMVDKNSKLNIEYVKDEKNVLKLKVPSRHISRATYRCFLRYKPNISVSDMTHYACECANGRRTIDCCSHIAAIYHLSYARYYAAQARTNTLASRGPRARSARTQPRRRAASTELAKRASSPDLNSIENVWAHMQSSWISDQLRTREALRNHVHQVWNQLSLQPNYTENLINSMRRRLQLVINNDGYWMPY</sequence>
<dbReference type="Gene3D" id="3.30.420.10">
    <property type="entry name" value="Ribonuclease H-like superfamily/Ribonuclease H"/>
    <property type="match status" value="1"/>
</dbReference>
<organism evidence="2 3">
    <name type="scientific">Trachymyrmex cornetzi</name>
    <dbReference type="NCBI Taxonomy" id="471704"/>
    <lineage>
        <taxon>Eukaryota</taxon>
        <taxon>Metazoa</taxon>
        <taxon>Ecdysozoa</taxon>
        <taxon>Arthropoda</taxon>
        <taxon>Hexapoda</taxon>
        <taxon>Insecta</taxon>
        <taxon>Pterygota</taxon>
        <taxon>Neoptera</taxon>
        <taxon>Endopterygota</taxon>
        <taxon>Hymenoptera</taxon>
        <taxon>Apocrita</taxon>
        <taxon>Aculeata</taxon>
        <taxon>Formicoidea</taxon>
        <taxon>Formicidae</taxon>
        <taxon>Myrmicinae</taxon>
        <taxon>Trachymyrmex</taxon>
    </lineage>
</organism>
<dbReference type="AlphaFoldDB" id="A0A151IT99"/>
<feature type="compositionally biased region" description="Basic residues" evidence="1">
    <location>
        <begin position="147"/>
        <end position="160"/>
    </location>
</feature>
<keyword evidence="3" id="KW-1185">Reference proteome</keyword>
<dbReference type="EMBL" id="KQ981022">
    <property type="protein sequence ID" value="KYN10229.1"/>
    <property type="molecule type" value="Genomic_DNA"/>
</dbReference>
<feature type="region of interest" description="Disordered" evidence="1">
    <location>
        <begin position="143"/>
        <end position="170"/>
    </location>
</feature>
<proteinExistence type="predicted"/>
<dbReference type="Proteomes" id="UP000078492">
    <property type="component" value="Unassembled WGS sequence"/>
</dbReference>
<reference evidence="2 3" key="1">
    <citation type="submission" date="2015-09" db="EMBL/GenBank/DDBJ databases">
        <title>Trachymyrmex cornetzi WGS genome.</title>
        <authorList>
            <person name="Nygaard S."/>
            <person name="Hu H."/>
            <person name="Boomsma J."/>
            <person name="Zhang G."/>
        </authorList>
    </citation>
    <scope>NUCLEOTIDE SEQUENCE [LARGE SCALE GENOMIC DNA]</scope>
    <source>
        <strain evidence="2">Tcor2-1</strain>
        <tissue evidence="2">Whole body</tissue>
    </source>
</reference>
<evidence type="ECO:0000313" key="2">
    <source>
        <dbReference type="EMBL" id="KYN10229.1"/>
    </source>
</evidence>
<gene>
    <name evidence="2" type="ORF">ALC57_17644</name>
</gene>
<evidence type="ECO:0008006" key="4">
    <source>
        <dbReference type="Google" id="ProtNLM"/>
    </source>
</evidence>
<protein>
    <recommendedName>
        <fullName evidence="4">SWIM-type domain-containing protein</fullName>
    </recommendedName>
</protein>
<dbReference type="InterPro" id="IPR036397">
    <property type="entry name" value="RNaseH_sf"/>
</dbReference>
<dbReference type="GO" id="GO:0003676">
    <property type="term" value="F:nucleic acid binding"/>
    <property type="evidence" value="ECO:0007669"/>
    <property type="project" value="InterPro"/>
</dbReference>
<evidence type="ECO:0000256" key="1">
    <source>
        <dbReference type="SAM" id="MobiDB-lite"/>
    </source>
</evidence>